<dbReference type="EMBL" id="FOZZ01000001">
    <property type="protein sequence ID" value="SFS33100.1"/>
    <property type="molecule type" value="Genomic_DNA"/>
</dbReference>
<organism evidence="1 2">
    <name type="scientific">Sphingobacterium wenxiniae</name>
    <dbReference type="NCBI Taxonomy" id="683125"/>
    <lineage>
        <taxon>Bacteria</taxon>
        <taxon>Pseudomonadati</taxon>
        <taxon>Bacteroidota</taxon>
        <taxon>Sphingobacteriia</taxon>
        <taxon>Sphingobacteriales</taxon>
        <taxon>Sphingobacteriaceae</taxon>
        <taxon>Sphingobacterium</taxon>
    </lineage>
</organism>
<dbReference type="AlphaFoldDB" id="A0A1I6NZ25"/>
<dbReference type="STRING" id="683125.SAMN05660206_101183"/>
<protein>
    <submittedName>
        <fullName evidence="1">Uncharacterized protein</fullName>
    </submittedName>
</protein>
<sequence>MSKTIQIQTRSVIDFEKLYDFLWQSDKSVVGIGRSPDIVYFYCKGYSTRGIDVSKEDTGYHVRLTTLANPADYKLANSVVLFFRINNLDAVVRLADNIVESVNVFLTNELMGYFKRDAELVYQLANQHQTAITLFAANQEYYLGEYAFSKIDMEKSDWEIRTEKLIQQVLYKLPKSESDHVMQIGEGENTKTAKLVTADVSYVLKKYDTLLFNKSKDSNQMHDLLFLTNDILNDNLPPSWERIDDHTIVAPALGWEAYLEYVKRMTPFHQPELF</sequence>
<reference evidence="1 2" key="1">
    <citation type="submission" date="2016-10" db="EMBL/GenBank/DDBJ databases">
        <authorList>
            <person name="de Groot N.N."/>
        </authorList>
    </citation>
    <scope>NUCLEOTIDE SEQUENCE [LARGE SCALE GENOMIC DNA]</scope>
    <source>
        <strain evidence="1 2">DSM 22789</strain>
    </source>
</reference>
<accession>A0A1I6NZ25</accession>
<dbReference type="OrthoDB" id="9838327at2"/>
<evidence type="ECO:0000313" key="1">
    <source>
        <dbReference type="EMBL" id="SFS33100.1"/>
    </source>
</evidence>
<evidence type="ECO:0000313" key="2">
    <source>
        <dbReference type="Proteomes" id="UP000198785"/>
    </source>
</evidence>
<gene>
    <name evidence="1" type="ORF">SAMN05660206_101183</name>
</gene>
<proteinExistence type="predicted"/>
<keyword evidence="2" id="KW-1185">Reference proteome</keyword>
<name>A0A1I6NZ25_9SPHI</name>
<dbReference type="Proteomes" id="UP000198785">
    <property type="component" value="Unassembled WGS sequence"/>
</dbReference>
<dbReference type="RefSeq" id="WP_093363279.1">
    <property type="nucleotide sequence ID" value="NZ_FOZZ01000001.1"/>
</dbReference>